<evidence type="ECO:0000256" key="2">
    <source>
        <dbReference type="SAM" id="SignalP"/>
    </source>
</evidence>
<dbReference type="Proteomes" id="UP000054383">
    <property type="component" value="Unassembled WGS sequence"/>
</dbReference>
<keyword evidence="4" id="KW-1185">Reference proteome</keyword>
<dbReference type="AlphaFoldDB" id="A0A0U1LP02"/>
<feature type="compositionally biased region" description="Low complexity" evidence="1">
    <location>
        <begin position="184"/>
        <end position="195"/>
    </location>
</feature>
<evidence type="ECO:0000313" key="3">
    <source>
        <dbReference type="EMBL" id="CRG84943.1"/>
    </source>
</evidence>
<evidence type="ECO:0000256" key="1">
    <source>
        <dbReference type="SAM" id="MobiDB-lite"/>
    </source>
</evidence>
<feature type="compositionally biased region" description="Polar residues" evidence="1">
    <location>
        <begin position="196"/>
        <end position="221"/>
    </location>
</feature>
<evidence type="ECO:0000313" key="4">
    <source>
        <dbReference type="Proteomes" id="UP000054383"/>
    </source>
</evidence>
<feature type="chain" id="PRO_5006711125" evidence="2">
    <location>
        <begin position="21"/>
        <end position="270"/>
    </location>
</feature>
<protein>
    <submittedName>
        <fullName evidence="3">Uncharacterized protein</fullName>
    </submittedName>
</protein>
<dbReference type="OrthoDB" id="4226673at2759"/>
<keyword evidence="2" id="KW-0732">Signal</keyword>
<accession>A0A0U1LP02</accession>
<organism evidence="3 4">
    <name type="scientific">Talaromyces islandicus</name>
    <name type="common">Penicillium islandicum</name>
    <dbReference type="NCBI Taxonomy" id="28573"/>
    <lineage>
        <taxon>Eukaryota</taxon>
        <taxon>Fungi</taxon>
        <taxon>Dikarya</taxon>
        <taxon>Ascomycota</taxon>
        <taxon>Pezizomycotina</taxon>
        <taxon>Eurotiomycetes</taxon>
        <taxon>Eurotiomycetidae</taxon>
        <taxon>Eurotiales</taxon>
        <taxon>Trichocomaceae</taxon>
        <taxon>Talaromyces</taxon>
        <taxon>Talaromyces sect. Islandici</taxon>
    </lineage>
</organism>
<reference evidence="3 4" key="1">
    <citation type="submission" date="2015-04" db="EMBL/GenBank/DDBJ databases">
        <authorList>
            <person name="Syromyatnikov M.Y."/>
            <person name="Popov V.N."/>
        </authorList>
    </citation>
    <scope>NUCLEOTIDE SEQUENCE [LARGE SCALE GENOMIC DNA]</scope>
    <source>
        <strain evidence="3">WF-38-12</strain>
    </source>
</reference>
<feature type="signal peptide" evidence="2">
    <location>
        <begin position="1"/>
        <end position="20"/>
    </location>
</feature>
<gene>
    <name evidence="3" type="ORF">PISL3812_02110</name>
</gene>
<name>A0A0U1LP02_TALIS</name>
<feature type="compositionally biased region" description="Low complexity" evidence="1">
    <location>
        <begin position="125"/>
        <end position="166"/>
    </location>
</feature>
<proteinExistence type="predicted"/>
<sequence>MHVQNLFTFCVAALAGSAIAAEYNGGEVPAALRHPHGKQSSASISLMATPSSSTTAMSEMAFHMPSSAAMMMATVTVTPTITATPSSSDWPSTWSSTWSTAWSSGWSSTWSTAWSTAWSSTWPSTWPSASPSSSMTNKSFTSKVSPSSSQVHPSSASHVATASSTPLTDKPSIPKSDWVGNKNDTPTPAAQTTDTGSASVNIKETPAPATQTTDTGSASVNTKDDCSVHCQNLANQCVELLPKDNDFCWNQYPACQDRCVKQHVGARNAQ</sequence>
<dbReference type="OMA" id="TWSTAWS"/>
<feature type="region of interest" description="Disordered" evidence="1">
    <location>
        <begin position="125"/>
        <end position="221"/>
    </location>
</feature>
<dbReference type="EMBL" id="CVMT01000002">
    <property type="protein sequence ID" value="CRG84943.1"/>
    <property type="molecule type" value="Genomic_DNA"/>
</dbReference>